<dbReference type="GO" id="GO:0006351">
    <property type="term" value="P:DNA-templated transcription"/>
    <property type="evidence" value="ECO:0007669"/>
    <property type="project" value="InterPro"/>
</dbReference>
<dbReference type="InterPro" id="IPR022842">
    <property type="entry name" value="RNAP_Rpo3/Rpb3/RPAC1"/>
</dbReference>
<keyword evidence="9" id="KW-1185">Reference proteome</keyword>
<evidence type="ECO:0000256" key="1">
    <source>
        <dbReference type="ARBA" id="ARBA00004123"/>
    </source>
</evidence>
<dbReference type="PANTHER" id="PTHR11800:SF13">
    <property type="entry name" value="DNA-DIRECTED RNA POLYMERASES I AND III SUBUNIT RPAC1"/>
    <property type="match status" value="1"/>
</dbReference>
<sequence>MAPVPSTSSQSLYDPRRHVRVDAERARDVSSTDFPGYWPNEDHSWNLAKFQEGLQVKVTRLSKRSIEFDLVGVDASIANAFRRILIAEVPSICIEHVYVWNNTSVMVDEVFAHRLGLVPLNVDPSLMSSREDDNDQPTDRNTLVFHLQVTCERNKNAPKTATDPAEVYINSEVLSSHLKWVPQGEQEIVFADNPPAPTNPNIVLMKLRPGQEVDMEMHAVKSVGKDHAKFCPVATASYRLLPLIVLNPKKPVPPHLAEKFRKCFSPGVIEVDPITKAVSINEEQMRKETMSREVLRHPEFEGCVELKRVRDYFLFHIESEGAYTPERLLPESIKVMREKIATIRKAAEALRSDSGGSGDVEMRDS</sequence>
<evidence type="ECO:0000256" key="2">
    <source>
        <dbReference type="ARBA" id="ARBA00022083"/>
    </source>
</evidence>
<dbReference type="GO" id="GO:0003899">
    <property type="term" value="F:DNA-directed RNA polymerase activity"/>
    <property type="evidence" value="ECO:0007669"/>
    <property type="project" value="InterPro"/>
</dbReference>
<keyword evidence="5" id="KW-0539">Nucleus</keyword>
<dbReference type="EMBL" id="KL197722">
    <property type="protein sequence ID" value="KDQ56249.1"/>
    <property type="molecule type" value="Genomic_DNA"/>
</dbReference>
<name>A0A067PN84_9AGAM</name>
<evidence type="ECO:0000259" key="7">
    <source>
        <dbReference type="SMART" id="SM00662"/>
    </source>
</evidence>
<dbReference type="InterPro" id="IPR036643">
    <property type="entry name" value="RNApol_insert_sf"/>
</dbReference>
<dbReference type="Proteomes" id="UP000027265">
    <property type="component" value="Unassembled WGS sequence"/>
</dbReference>
<dbReference type="SUPFAM" id="SSF55257">
    <property type="entry name" value="RBP11-like subunits of RNA polymerase"/>
    <property type="match status" value="1"/>
</dbReference>
<dbReference type="InParanoid" id="A0A067PN84"/>
<dbReference type="InterPro" id="IPR011263">
    <property type="entry name" value="DNA-dir_RNA_pol_RpoA/D/Rpb3"/>
</dbReference>
<dbReference type="Gene3D" id="2.170.120.12">
    <property type="entry name" value="DNA-directed RNA polymerase, insert domain"/>
    <property type="match status" value="1"/>
</dbReference>
<keyword evidence="3" id="KW-0240">DNA-directed RNA polymerase</keyword>
<comment type="subcellular location">
    <subcellularLocation>
        <location evidence="1">Nucleus</location>
    </subcellularLocation>
</comment>
<dbReference type="AlphaFoldDB" id="A0A067PN84"/>
<dbReference type="GO" id="GO:0055029">
    <property type="term" value="C:nuclear DNA-directed RNA polymerase complex"/>
    <property type="evidence" value="ECO:0007669"/>
    <property type="project" value="UniProtKB-ARBA"/>
</dbReference>
<evidence type="ECO:0000313" key="8">
    <source>
        <dbReference type="EMBL" id="KDQ56249.1"/>
    </source>
</evidence>
<dbReference type="PANTHER" id="PTHR11800">
    <property type="entry name" value="DNA-DIRECTED RNA POLYMERASE"/>
    <property type="match status" value="1"/>
</dbReference>
<dbReference type="GO" id="GO:0005666">
    <property type="term" value="C:RNA polymerase III complex"/>
    <property type="evidence" value="ECO:0007669"/>
    <property type="project" value="TreeGrafter"/>
</dbReference>
<dbReference type="InterPro" id="IPR036603">
    <property type="entry name" value="RBP11-like"/>
</dbReference>
<dbReference type="OrthoDB" id="270173at2759"/>
<proteinExistence type="inferred from homology"/>
<feature type="domain" description="DNA-directed RNA polymerase RpoA/D/Rpb3-type" evidence="7">
    <location>
        <begin position="65"/>
        <end position="346"/>
    </location>
</feature>
<reference evidence="9" key="1">
    <citation type="journal article" date="2014" name="Proc. Natl. Acad. Sci. U.S.A.">
        <title>Extensive sampling of basidiomycete genomes demonstrates inadequacy of the white-rot/brown-rot paradigm for wood decay fungi.</title>
        <authorList>
            <person name="Riley R."/>
            <person name="Salamov A.A."/>
            <person name="Brown D.W."/>
            <person name="Nagy L.G."/>
            <person name="Floudas D."/>
            <person name="Held B.W."/>
            <person name="Levasseur A."/>
            <person name="Lombard V."/>
            <person name="Morin E."/>
            <person name="Otillar R."/>
            <person name="Lindquist E.A."/>
            <person name="Sun H."/>
            <person name="LaButti K.M."/>
            <person name="Schmutz J."/>
            <person name="Jabbour D."/>
            <person name="Luo H."/>
            <person name="Baker S.E."/>
            <person name="Pisabarro A.G."/>
            <person name="Walton J.D."/>
            <person name="Blanchette R.A."/>
            <person name="Henrissat B."/>
            <person name="Martin F."/>
            <person name="Cullen D."/>
            <person name="Hibbett D.S."/>
            <person name="Grigoriev I.V."/>
        </authorList>
    </citation>
    <scope>NUCLEOTIDE SEQUENCE [LARGE SCALE GENOMIC DNA]</scope>
    <source>
        <strain evidence="9">MUCL 33604</strain>
    </source>
</reference>
<accession>A0A067PN84</accession>
<evidence type="ECO:0000256" key="6">
    <source>
        <dbReference type="ARBA" id="ARBA00025804"/>
    </source>
</evidence>
<dbReference type="InterPro" id="IPR050518">
    <property type="entry name" value="Rpo3/RPB3_RNA_Pol_subunit"/>
</dbReference>
<evidence type="ECO:0000256" key="4">
    <source>
        <dbReference type="ARBA" id="ARBA00023163"/>
    </source>
</evidence>
<dbReference type="Pfam" id="PF01000">
    <property type="entry name" value="RNA_pol_A_bac"/>
    <property type="match status" value="1"/>
</dbReference>
<dbReference type="FunFam" id="2.170.120.12:FF:000003">
    <property type="entry name" value="Dna-directed rna polymerases i and iii subunit"/>
    <property type="match status" value="1"/>
</dbReference>
<dbReference type="GO" id="GO:0046983">
    <property type="term" value="F:protein dimerization activity"/>
    <property type="evidence" value="ECO:0007669"/>
    <property type="project" value="InterPro"/>
</dbReference>
<evidence type="ECO:0000313" key="9">
    <source>
        <dbReference type="Proteomes" id="UP000027265"/>
    </source>
</evidence>
<dbReference type="SMART" id="SM00662">
    <property type="entry name" value="RPOLD"/>
    <property type="match status" value="1"/>
</dbReference>
<dbReference type="HAMAP" id="MF_00320">
    <property type="entry name" value="RNApol_arch_Rpo3"/>
    <property type="match status" value="1"/>
</dbReference>
<evidence type="ECO:0000256" key="5">
    <source>
        <dbReference type="ARBA" id="ARBA00023242"/>
    </source>
</evidence>
<dbReference type="HOGENOM" id="CLU_038421_0_1_1"/>
<dbReference type="InterPro" id="IPR011262">
    <property type="entry name" value="DNA-dir_RNA_pol_insert"/>
</dbReference>
<keyword evidence="4" id="KW-0804">Transcription</keyword>
<dbReference type="GO" id="GO:0005736">
    <property type="term" value="C:RNA polymerase I complex"/>
    <property type="evidence" value="ECO:0007669"/>
    <property type="project" value="TreeGrafter"/>
</dbReference>
<dbReference type="Gene3D" id="3.30.1360.10">
    <property type="entry name" value="RNA polymerase, RBP11-like subunit"/>
    <property type="match status" value="1"/>
</dbReference>
<dbReference type="NCBIfam" id="NF001988">
    <property type="entry name" value="PRK00783.1"/>
    <property type="match status" value="1"/>
</dbReference>
<protein>
    <recommendedName>
        <fullName evidence="2">DNA-directed RNA polymerases I and III subunit RPAC1</fullName>
    </recommendedName>
</protein>
<dbReference type="FunCoup" id="A0A067PN84">
    <property type="interactions" value="440"/>
</dbReference>
<dbReference type="InterPro" id="IPR033901">
    <property type="entry name" value="RNAPI/III_AC40"/>
</dbReference>
<comment type="similarity">
    <text evidence="6">Belongs to the archaeal Rpo3/eukaryotic RPB3 RNA polymerase subunit family.</text>
</comment>
<dbReference type="Pfam" id="PF01193">
    <property type="entry name" value="RNA_pol_L"/>
    <property type="match status" value="1"/>
</dbReference>
<dbReference type="CDD" id="cd07032">
    <property type="entry name" value="RNAP_I_II_AC40"/>
    <property type="match status" value="1"/>
</dbReference>
<dbReference type="SUPFAM" id="SSF56553">
    <property type="entry name" value="Insert subdomain of RNA polymerase alpha subunit"/>
    <property type="match status" value="1"/>
</dbReference>
<dbReference type="STRING" id="933084.A0A067PN84"/>
<organism evidence="8 9">
    <name type="scientific">Jaapia argillacea MUCL 33604</name>
    <dbReference type="NCBI Taxonomy" id="933084"/>
    <lineage>
        <taxon>Eukaryota</taxon>
        <taxon>Fungi</taxon>
        <taxon>Dikarya</taxon>
        <taxon>Basidiomycota</taxon>
        <taxon>Agaricomycotina</taxon>
        <taxon>Agaricomycetes</taxon>
        <taxon>Agaricomycetidae</taxon>
        <taxon>Jaapiales</taxon>
        <taxon>Jaapiaceae</taxon>
        <taxon>Jaapia</taxon>
    </lineage>
</organism>
<evidence type="ECO:0000256" key="3">
    <source>
        <dbReference type="ARBA" id="ARBA00022478"/>
    </source>
</evidence>
<gene>
    <name evidence="8" type="ORF">JAAARDRAFT_59156</name>
</gene>